<reference evidence="5" key="1">
    <citation type="submission" date="2022-10" db="EMBL/GenBank/DDBJ databases">
        <title>Genome sequence of Actinomyces israelii ATCC 10048.</title>
        <authorList>
            <person name="Watt R.M."/>
            <person name="Tong W.M."/>
        </authorList>
    </citation>
    <scope>NUCLEOTIDE SEQUENCE</scope>
    <source>
        <strain evidence="5">ATCC 10048</strain>
    </source>
</reference>
<keyword evidence="1" id="KW-0677">Repeat</keyword>
<dbReference type="SUPFAM" id="SSF50998">
    <property type="entry name" value="Quinoprotein alcohol dehydrogenase-like"/>
    <property type="match status" value="1"/>
</dbReference>
<evidence type="ECO:0000256" key="1">
    <source>
        <dbReference type="ARBA" id="ARBA00022737"/>
    </source>
</evidence>
<name>A0ABT4IAN6_9ACTO</name>
<evidence type="ECO:0000313" key="5">
    <source>
        <dbReference type="EMBL" id="MCZ0858790.1"/>
    </source>
</evidence>
<proteinExistence type="predicted"/>
<feature type="coiled-coil region" evidence="2">
    <location>
        <begin position="80"/>
        <end position="107"/>
    </location>
</feature>
<dbReference type="InterPro" id="IPR050708">
    <property type="entry name" value="T6SS_VgrG/RHS"/>
</dbReference>
<dbReference type="Pfam" id="PF25023">
    <property type="entry name" value="TEN_YD-shell"/>
    <property type="match status" value="2"/>
</dbReference>
<evidence type="ECO:0000313" key="6">
    <source>
        <dbReference type="Proteomes" id="UP001072034"/>
    </source>
</evidence>
<feature type="domain" description="Teneurin-like YD-shell" evidence="4">
    <location>
        <begin position="714"/>
        <end position="846"/>
    </location>
</feature>
<evidence type="ECO:0000259" key="3">
    <source>
        <dbReference type="Pfam" id="PF20148"/>
    </source>
</evidence>
<protein>
    <submittedName>
        <fullName evidence="5">DUF6531 domain-containing protein</fullName>
    </submittedName>
</protein>
<dbReference type="Proteomes" id="UP001072034">
    <property type="component" value="Unassembled WGS sequence"/>
</dbReference>
<dbReference type="InterPro" id="IPR056823">
    <property type="entry name" value="TEN-like_YD-shell"/>
</dbReference>
<accession>A0ABT4IAN6</accession>
<dbReference type="EMBL" id="JAPTMY010000030">
    <property type="protein sequence ID" value="MCZ0858790.1"/>
    <property type="molecule type" value="Genomic_DNA"/>
</dbReference>
<dbReference type="Pfam" id="PF05593">
    <property type="entry name" value="RHS_repeat"/>
    <property type="match status" value="2"/>
</dbReference>
<dbReference type="InterPro" id="IPR006530">
    <property type="entry name" value="YD"/>
</dbReference>
<dbReference type="PANTHER" id="PTHR32305:SF15">
    <property type="entry name" value="PROTEIN RHSA-RELATED"/>
    <property type="match status" value="1"/>
</dbReference>
<sequence length="988" mass="108375">MSDPSLEDLKAASDVVWDYGVSGDLAAKLDAAATTVEDQVEPRNNRKSRYGTKFEGYYAELWADNIQTANNDADLLAGRLRDVATGVRDLEEDARQEQERIDAAREWRSRRDRRSDLEKLGESIDVLHLFHGDENPPKADPVEQMHQTYDSSPAGARQELVGTSITRVSSALPDDLRSFTSEERGATDEIRNTPATLGGLVETFQETCKWGTLDCSQVLVGFANYITANDDDCTRTDIVASNFEAAGGSGTISTVSDAAITASLEANGMSLHRPQLEIPAVEATGNLPTSGYANDPVNTATGNFVKNEEDLRYEGGTALLGWTRSYSSLSQKVGGHGPGWASFDGCGLRFDDDGASWTLLDGREVVFPRMRDGFDRAAHESFWLSVTEDGCVITNSAGARWEFTPQGRPTSFTLTDGATITFDYDADRLVRIRHVRGHEIGVEWDGDRIAAVQADDGRRVVYRYEEGRLVEAAGPLGSRRYEWDEDGLISAVIDADGVVEARNTYDDQGRVSTQTSPFGRVTRFAYLSGRVTAVSDMDGGRSNTWVADARGRLLSVTDSDGNCSRMAYDRLGNLVVSTDPERRRTVRQFDQRSRLITELAPSRAMTRLAYDDLDRLTGMVSLEDGTEVARTTMSYTGAQQQPSEIIDGEGGRTRMVWDAGLLLEATDPTGVTARFEYDAHGDLVACIDAEGNTTRIVRDGSGRPLEMIMPSGATTRFSYTPAGLLASRTDPDGGRWSYEYTAGGRMTAMVNPLGARTGLEYGEHGELCATIDPLGRRVEQELDDLGNVSRVRLPDGAVWELTHDAMSRLRQTVDPTGGVWTRHYDQLGRLNETVDPAGVRTFQRHSTARREITVGDAASSATVKMDRWGRESATVLPDGSQVTIRYDRVGRPVELVDAVGGRTTIERNLAGRPVRVRRPGGSSVRYDYDACGRVAGVRNEMGFRTELGYDVDSRVVSETWPTAERGWTRYDACGRVVARHAPGSGTFR</sequence>
<dbReference type="InterPro" id="IPR011047">
    <property type="entry name" value="Quinoprotein_ADH-like_sf"/>
</dbReference>
<keyword evidence="6" id="KW-1185">Reference proteome</keyword>
<dbReference type="Pfam" id="PF20148">
    <property type="entry name" value="DUF6531"/>
    <property type="match status" value="1"/>
</dbReference>
<keyword evidence="2" id="KW-0175">Coiled coil</keyword>
<evidence type="ECO:0000256" key="2">
    <source>
        <dbReference type="SAM" id="Coils"/>
    </source>
</evidence>
<comment type="caution">
    <text evidence="5">The sequence shown here is derived from an EMBL/GenBank/DDBJ whole genome shotgun (WGS) entry which is preliminary data.</text>
</comment>
<dbReference type="PANTHER" id="PTHR32305">
    <property type="match status" value="1"/>
</dbReference>
<dbReference type="NCBIfam" id="TIGR01643">
    <property type="entry name" value="YD_repeat_2x"/>
    <property type="match status" value="6"/>
</dbReference>
<organism evidence="5 6">
    <name type="scientific">Actinomyces israelii</name>
    <dbReference type="NCBI Taxonomy" id="1659"/>
    <lineage>
        <taxon>Bacteria</taxon>
        <taxon>Bacillati</taxon>
        <taxon>Actinomycetota</taxon>
        <taxon>Actinomycetes</taxon>
        <taxon>Actinomycetales</taxon>
        <taxon>Actinomycetaceae</taxon>
        <taxon>Actinomyces</taxon>
    </lineage>
</organism>
<gene>
    <name evidence="5" type="ORF">OHJ16_12140</name>
</gene>
<dbReference type="InterPro" id="IPR031325">
    <property type="entry name" value="RHS_repeat"/>
</dbReference>
<evidence type="ECO:0000259" key="4">
    <source>
        <dbReference type="Pfam" id="PF25023"/>
    </source>
</evidence>
<feature type="domain" description="Teneurin-like YD-shell" evidence="4">
    <location>
        <begin position="410"/>
        <end position="587"/>
    </location>
</feature>
<dbReference type="InterPro" id="IPR045351">
    <property type="entry name" value="DUF6531"/>
</dbReference>
<feature type="domain" description="DUF6531" evidence="3">
    <location>
        <begin position="295"/>
        <end position="367"/>
    </location>
</feature>
<dbReference type="RefSeq" id="WP_268918119.1">
    <property type="nucleotide sequence ID" value="NZ_JAPTMY010000030.1"/>
</dbReference>
<dbReference type="Gene3D" id="2.180.10.10">
    <property type="entry name" value="RHS repeat-associated core"/>
    <property type="match status" value="3"/>
</dbReference>